<dbReference type="Proteomes" id="UP000694300">
    <property type="component" value="Unassembled WGS sequence"/>
</dbReference>
<accession>A0ABS6UEP4</accession>
<gene>
    <name evidence="1" type="ORF">I4I82_23935</name>
</gene>
<sequence length="252" mass="26686">MALLSAVVLAVQLAGRSLHDVVREAAQAGVPDATAFHTTLDSALADGAMRIVLVLDRAPQDLIRLVGYLEAVTHGLVIDLITVASYELGGGRFVVPQRVEPERIVREAIEPGGTPAPATRSGELVDGHELFLERIATAPARHRPVLDLFAAWAVRLSDARLADIRTFFGKNGDAVLLPRLRPGQGGLVSLYVRADGRPALQWWRSVFEKHAPGSISAVGAAGGTEIGRGTLAPVVDQALLDEVFAAYVEAAG</sequence>
<proteinExistence type="predicted"/>
<evidence type="ECO:0000313" key="1">
    <source>
        <dbReference type="EMBL" id="MBW0130698.1"/>
    </source>
</evidence>
<keyword evidence="2" id="KW-1185">Reference proteome</keyword>
<dbReference type="EMBL" id="JADQDF010000001">
    <property type="protein sequence ID" value="MBW0130698.1"/>
    <property type="molecule type" value="Genomic_DNA"/>
</dbReference>
<dbReference type="RefSeq" id="WP_218592054.1">
    <property type="nucleotide sequence ID" value="NZ_JADQDE010000138.1"/>
</dbReference>
<organism evidence="1 2">
    <name type="scientific">Pseudonocardia oceani</name>
    <dbReference type="NCBI Taxonomy" id="2792013"/>
    <lineage>
        <taxon>Bacteria</taxon>
        <taxon>Bacillati</taxon>
        <taxon>Actinomycetota</taxon>
        <taxon>Actinomycetes</taxon>
        <taxon>Pseudonocardiales</taxon>
        <taxon>Pseudonocardiaceae</taxon>
        <taxon>Pseudonocardia</taxon>
    </lineage>
</organism>
<reference evidence="1 2" key="1">
    <citation type="submission" date="2020-11" db="EMBL/GenBank/DDBJ databases">
        <title>Pseudonocardia abyssalis sp. nov. and Pseudonocardia oceani sp. nov., description and phylogenomic analysis of two novel actinomycetes isolated from the deep Southern Ocean.</title>
        <authorList>
            <person name="Parra J."/>
        </authorList>
    </citation>
    <scope>NUCLEOTIDE SEQUENCE [LARGE SCALE GENOMIC DNA]</scope>
    <source>
        <strain evidence="2">KRD185</strain>
    </source>
</reference>
<name>A0ABS6UEP4_9PSEU</name>
<comment type="caution">
    <text evidence="1">The sequence shown here is derived from an EMBL/GenBank/DDBJ whole genome shotgun (WGS) entry which is preliminary data.</text>
</comment>
<protein>
    <submittedName>
        <fullName evidence="1">Uncharacterized protein</fullName>
    </submittedName>
</protein>
<evidence type="ECO:0000313" key="2">
    <source>
        <dbReference type="Proteomes" id="UP000694300"/>
    </source>
</evidence>